<feature type="active site" description="Schiff-base intermediate with acetaldehyde" evidence="6">
    <location>
        <position position="169"/>
    </location>
</feature>
<dbReference type="InterPro" id="IPR002915">
    <property type="entry name" value="DeoC/FbaB/LacD_aldolase"/>
</dbReference>
<dbReference type="EMBL" id="JAAFYZ010000372">
    <property type="protein sequence ID" value="MBS2554429.1"/>
    <property type="molecule type" value="Genomic_DNA"/>
</dbReference>
<evidence type="ECO:0000313" key="8">
    <source>
        <dbReference type="Proteomes" id="UP000730482"/>
    </source>
</evidence>
<dbReference type="CDD" id="cd00959">
    <property type="entry name" value="DeoC"/>
    <property type="match status" value="1"/>
</dbReference>
<evidence type="ECO:0000256" key="3">
    <source>
        <dbReference type="ARBA" id="ARBA00023239"/>
    </source>
</evidence>
<gene>
    <name evidence="6 7" type="primary">deoC</name>
    <name evidence="7" type="ORF">KGQ19_47000</name>
</gene>
<dbReference type="EC" id="4.1.2.4" evidence="6"/>
<dbReference type="GO" id="GO:0004139">
    <property type="term" value="F:deoxyribose-phosphate aldolase activity"/>
    <property type="evidence" value="ECO:0007669"/>
    <property type="project" value="UniProtKB-EC"/>
</dbReference>
<feature type="active site" description="Proton donor/acceptor" evidence="6">
    <location>
        <position position="107"/>
    </location>
</feature>
<protein>
    <recommendedName>
        <fullName evidence="6">Deoxyribose-phosphate aldolase</fullName>
        <shortName evidence="6">DERA</shortName>
        <ecNumber evidence="6">4.1.2.4</ecNumber>
    </recommendedName>
    <alternativeName>
        <fullName evidence="6">2-deoxy-D-ribose 5-phosphate aldolase</fullName>
    </alternativeName>
    <alternativeName>
        <fullName evidence="6">Phosphodeoxyriboaldolase</fullName>
        <shortName evidence="6">Deoxyriboaldolase</shortName>
    </alternativeName>
</protein>
<keyword evidence="3 6" id="KW-0456">Lyase</keyword>
<dbReference type="Proteomes" id="UP000730482">
    <property type="component" value="Unassembled WGS sequence"/>
</dbReference>
<dbReference type="SMART" id="SM01133">
    <property type="entry name" value="DeoC"/>
    <property type="match status" value="1"/>
</dbReference>
<dbReference type="PANTHER" id="PTHR10889:SF1">
    <property type="entry name" value="DEOXYRIBOSE-PHOSPHATE ALDOLASE"/>
    <property type="match status" value="1"/>
</dbReference>
<keyword evidence="8" id="KW-1185">Reference proteome</keyword>
<dbReference type="PANTHER" id="PTHR10889">
    <property type="entry name" value="DEOXYRIBOSE-PHOSPHATE ALDOLASE"/>
    <property type="match status" value="1"/>
</dbReference>
<accession>A0ABS5L8H8</accession>
<comment type="pathway">
    <text evidence="6">Carbohydrate degradation; 2-deoxy-D-ribose 1-phosphate degradation; D-glyceraldehyde 3-phosphate and acetaldehyde from 2-deoxy-alpha-D-ribose 1-phosphate: step 2/2.</text>
</comment>
<proteinExistence type="inferred from homology"/>
<evidence type="ECO:0000256" key="4">
    <source>
        <dbReference type="ARBA" id="ARBA00023270"/>
    </source>
</evidence>
<comment type="caution">
    <text evidence="7">The sequence shown here is derived from an EMBL/GenBank/DDBJ whole genome shotgun (WGS) entry which is preliminary data.</text>
</comment>
<feature type="active site" description="Proton donor/acceptor" evidence="6">
    <location>
        <position position="198"/>
    </location>
</feature>
<dbReference type="Gene3D" id="3.20.20.70">
    <property type="entry name" value="Aldolase class I"/>
    <property type="match status" value="1"/>
</dbReference>
<reference evidence="7 8" key="1">
    <citation type="submission" date="2020-02" db="EMBL/GenBank/DDBJ databases">
        <title>Acidophilic actinobacteria isolated from forest soil.</title>
        <authorList>
            <person name="Golinska P."/>
        </authorList>
    </citation>
    <scope>NUCLEOTIDE SEQUENCE [LARGE SCALE GENOMIC DNA]</scope>
    <source>
        <strain evidence="7 8">NL8</strain>
    </source>
</reference>
<dbReference type="PIRSF" id="PIRSF001357">
    <property type="entry name" value="DeoC"/>
    <property type="match status" value="1"/>
</dbReference>
<dbReference type="NCBIfam" id="TIGR00126">
    <property type="entry name" value="deoC"/>
    <property type="match status" value="1"/>
</dbReference>
<comment type="function">
    <text evidence="6">Catalyzes a reversible aldol reaction between acetaldehyde and D-glyceraldehyde 3-phosphate to generate 2-deoxy-D-ribose 5-phosphate.</text>
</comment>
<organism evidence="7 8">
    <name type="scientific">Catenulispora pinistramenti</name>
    <dbReference type="NCBI Taxonomy" id="2705254"/>
    <lineage>
        <taxon>Bacteria</taxon>
        <taxon>Bacillati</taxon>
        <taxon>Actinomycetota</taxon>
        <taxon>Actinomycetes</taxon>
        <taxon>Catenulisporales</taxon>
        <taxon>Catenulisporaceae</taxon>
        <taxon>Catenulispora</taxon>
    </lineage>
</organism>
<name>A0ABS5L8H8_9ACTN</name>
<comment type="similarity">
    <text evidence="1 6">Belongs to the DeoC/FbaB aldolase family. DeoC type 1 subfamily.</text>
</comment>
<evidence type="ECO:0000256" key="6">
    <source>
        <dbReference type="HAMAP-Rule" id="MF_00114"/>
    </source>
</evidence>
<evidence type="ECO:0000256" key="5">
    <source>
        <dbReference type="ARBA" id="ARBA00048791"/>
    </source>
</evidence>
<dbReference type="InterPro" id="IPR028581">
    <property type="entry name" value="DeoC_typeI"/>
</dbReference>
<comment type="subcellular location">
    <subcellularLocation>
        <location evidence="6">Cytoplasm</location>
    </subcellularLocation>
</comment>
<dbReference type="InterPro" id="IPR013785">
    <property type="entry name" value="Aldolase_TIM"/>
</dbReference>
<dbReference type="RefSeq" id="WP_212021864.1">
    <property type="nucleotide sequence ID" value="NZ_JAAFYZ010000372.1"/>
</dbReference>
<dbReference type="SUPFAM" id="SSF51569">
    <property type="entry name" value="Aldolase"/>
    <property type="match status" value="1"/>
</dbReference>
<evidence type="ECO:0000256" key="1">
    <source>
        <dbReference type="ARBA" id="ARBA00010936"/>
    </source>
</evidence>
<keyword evidence="2 6" id="KW-0963">Cytoplasm</keyword>
<evidence type="ECO:0000313" key="7">
    <source>
        <dbReference type="EMBL" id="MBS2554429.1"/>
    </source>
</evidence>
<dbReference type="HAMAP" id="MF_00114">
    <property type="entry name" value="DeoC_type1"/>
    <property type="match status" value="1"/>
</dbReference>
<comment type="catalytic activity">
    <reaction evidence="5 6">
        <text>2-deoxy-D-ribose 5-phosphate = D-glyceraldehyde 3-phosphate + acetaldehyde</text>
        <dbReference type="Rhea" id="RHEA:12821"/>
        <dbReference type="ChEBI" id="CHEBI:15343"/>
        <dbReference type="ChEBI" id="CHEBI:59776"/>
        <dbReference type="ChEBI" id="CHEBI:62877"/>
        <dbReference type="EC" id="4.1.2.4"/>
    </reaction>
</comment>
<evidence type="ECO:0000256" key="2">
    <source>
        <dbReference type="ARBA" id="ARBA00022490"/>
    </source>
</evidence>
<dbReference type="Pfam" id="PF01791">
    <property type="entry name" value="DeoC"/>
    <property type="match status" value="1"/>
</dbReference>
<dbReference type="InterPro" id="IPR011343">
    <property type="entry name" value="DeoC"/>
</dbReference>
<sequence length="242" mass="25284">MAIPSIDVPRWDGPLPTRDEAAKMIDHSLLRPELTPADILAGLATALAYSTASVCVRPTDVKAAATALRGTPVAVGTVVAFPHGSGTTPTKVFETTELIALGADEIDMVIDIGRLRAGDTAFTQDEIAAVVEAAAGRPVKVIFENSYLTQEQKVAGYRAAESAGAAFVKTSTGFADGGATAQDIALMRRTVSPAVQIKAAGGVRTLDALLELNRLGATRFGATATAAILDDVEERRRLLDVR</sequence>
<keyword evidence="4 6" id="KW-0704">Schiff base</keyword>